<evidence type="ECO:0000259" key="2">
    <source>
        <dbReference type="PROSITE" id="PS51186"/>
    </source>
</evidence>
<dbReference type="PANTHER" id="PTHR47237:SF2">
    <property type="entry name" value="BLL4206 PROTEIN"/>
    <property type="match status" value="1"/>
</dbReference>
<dbReference type="InterPro" id="IPR000182">
    <property type="entry name" value="GNAT_dom"/>
</dbReference>
<feature type="domain" description="N-acetyltransferase" evidence="2">
    <location>
        <begin position="18"/>
        <end position="153"/>
    </location>
</feature>
<dbReference type="InterPro" id="IPR041496">
    <property type="entry name" value="YitH/HolE_GNAT"/>
</dbReference>
<dbReference type="Gene3D" id="3.40.630.30">
    <property type="match status" value="1"/>
</dbReference>
<dbReference type="Proteomes" id="UP000247515">
    <property type="component" value="Unassembled WGS sequence"/>
</dbReference>
<dbReference type="Pfam" id="PF00583">
    <property type="entry name" value="Acetyltransf_1"/>
    <property type="match status" value="1"/>
</dbReference>
<evidence type="ECO:0000313" key="4">
    <source>
        <dbReference type="Proteomes" id="UP000247515"/>
    </source>
</evidence>
<comment type="caution">
    <text evidence="3">The sequence shown here is derived from an EMBL/GenBank/DDBJ whole genome shotgun (WGS) entry which is preliminary data.</text>
</comment>
<gene>
    <name evidence="3" type="ORF">C7400_1365</name>
</gene>
<evidence type="ECO:0000256" key="1">
    <source>
        <dbReference type="SAM" id="MobiDB-lite"/>
    </source>
</evidence>
<dbReference type="SUPFAM" id="SSF55729">
    <property type="entry name" value="Acyl-CoA N-acyltransferases (Nat)"/>
    <property type="match status" value="1"/>
</dbReference>
<evidence type="ECO:0000313" key="3">
    <source>
        <dbReference type="EMBL" id="PXX06173.1"/>
    </source>
</evidence>
<accession>A0ABX5MCV2</accession>
<protein>
    <submittedName>
        <fullName evidence="3">Ribosomal protein S18 acetylase RimI-like enzyme</fullName>
    </submittedName>
</protein>
<dbReference type="RefSeq" id="WP_237182042.1">
    <property type="nucleotide sequence ID" value="NZ_CP049138.1"/>
</dbReference>
<feature type="compositionally biased region" description="Polar residues" evidence="1">
    <location>
        <begin position="1"/>
        <end position="18"/>
    </location>
</feature>
<sequence>MNIKATESSMQKASTTPPNYRLMTSADIPTAHAMSLAVSWPHRPEDWQFALDAGTGFVAELDGDVIGTALCWKHGPERASLGLVIVSDAYQGRGIGRTLMEMLLKEVGERVTFLHATPAGQPLYEKLGFSVCGLLNQHQGRVTETVPVVLPDNLRLRDAQPGDVSVLSALAASATGLERAAMLAALFQVGTGVVLERDGAIIGFSVFRSFGRGYVIGPVIATNSEDDLHAKALIGYWLAGRENEYIRVDVPDGSSVDDWLAEQGLPCVDSVVKMVRNAPADAHRRAPHPDLRWYGLITQAMF</sequence>
<dbReference type="Pfam" id="PF18014">
    <property type="entry name" value="Acetyltransf_18"/>
    <property type="match status" value="1"/>
</dbReference>
<dbReference type="PANTHER" id="PTHR47237">
    <property type="entry name" value="SLL0310 PROTEIN"/>
    <property type="match status" value="1"/>
</dbReference>
<feature type="region of interest" description="Disordered" evidence="1">
    <location>
        <begin position="1"/>
        <end position="20"/>
    </location>
</feature>
<dbReference type="PROSITE" id="PS51186">
    <property type="entry name" value="GNAT"/>
    <property type="match status" value="1"/>
</dbReference>
<dbReference type="InterPro" id="IPR052729">
    <property type="entry name" value="Acyl/Acetyltrans_Enzymes"/>
</dbReference>
<keyword evidence="4" id="KW-1185">Reference proteome</keyword>
<dbReference type="CDD" id="cd04301">
    <property type="entry name" value="NAT_SF"/>
    <property type="match status" value="1"/>
</dbReference>
<proteinExistence type="predicted"/>
<dbReference type="EMBL" id="QJJV01000036">
    <property type="protein sequence ID" value="PXX06173.1"/>
    <property type="molecule type" value="Genomic_DNA"/>
</dbReference>
<dbReference type="GeneID" id="61308356"/>
<reference evidence="3 4" key="1">
    <citation type="submission" date="2018-05" db="EMBL/GenBank/DDBJ databases">
        <title>Genomic Encyclopedia of Type Strains, Phase IV (KMG-V): Genome sequencing to study the core and pangenomes of soil and plant-associated prokaryotes.</title>
        <authorList>
            <person name="Whitman W."/>
        </authorList>
    </citation>
    <scope>NUCLEOTIDE SEQUENCE [LARGE SCALE GENOMIC DNA]</scope>
    <source>
        <strain evidence="3 4">SIr-6563</strain>
    </source>
</reference>
<dbReference type="Gene3D" id="3.40.630.90">
    <property type="match status" value="1"/>
</dbReference>
<organism evidence="3 4">
    <name type="scientific">Paraburkholderia tropica</name>
    <dbReference type="NCBI Taxonomy" id="92647"/>
    <lineage>
        <taxon>Bacteria</taxon>
        <taxon>Pseudomonadati</taxon>
        <taxon>Pseudomonadota</taxon>
        <taxon>Betaproteobacteria</taxon>
        <taxon>Burkholderiales</taxon>
        <taxon>Burkholderiaceae</taxon>
        <taxon>Paraburkholderia</taxon>
    </lineage>
</organism>
<dbReference type="InterPro" id="IPR016181">
    <property type="entry name" value="Acyl_CoA_acyltransferase"/>
</dbReference>
<name>A0ABX5MCV2_9BURK</name>